<evidence type="ECO:0000313" key="4">
    <source>
        <dbReference type="Proteomes" id="UP000221653"/>
    </source>
</evidence>
<dbReference type="InterPro" id="IPR036196">
    <property type="entry name" value="Ptyr_pPase_sf"/>
</dbReference>
<dbReference type="InterPro" id="IPR048716">
    <property type="entry name" value="Phosphatase-like_N"/>
</dbReference>
<dbReference type="RefSeq" id="WP_048378930.1">
    <property type="nucleotide sequence ID" value="NZ_LDYE01000002.1"/>
</dbReference>
<proteinExistence type="predicted"/>
<dbReference type="Proteomes" id="UP000221653">
    <property type="component" value="Unassembled WGS sequence"/>
</dbReference>
<accession>A0A2A9DN98</accession>
<dbReference type="PANTHER" id="PTHR43428">
    <property type="entry name" value="ARSENATE REDUCTASE"/>
    <property type="match status" value="1"/>
</dbReference>
<evidence type="ECO:0000313" key="3">
    <source>
        <dbReference type="EMBL" id="PFG27380.1"/>
    </source>
</evidence>
<keyword evidence="4" id="KW-1185">Reference proteome</keyword>
<dbReference type="Gene3D" id="1.10.8.1060">
    <property type="entry name" value="Corynebacterium glutamicum thioredoxin-dependent arsenate reductase, N-terminal domain"/>
    <property type="match status" value="1"/>
</dbReference>
<dbReference type="Gene3D" id="3.40.50.2300">
    <property type="match status" value="1"/>
</dbReference>
<dbReference type="SMART" id="SM00226">
    <property type="entry name" value="LMWPc"/>
    <property type="match status" value="1"/>
</dbReference>
<dbReference type="PANTHER" id="PTHR43428:SF1">
    <property type="entry name" value="ARSENATE REDUCTASE"/>
    <property type="match status" value="1"/>
</dbReference>
<comment type="caution">
    <text evidence="3">The sequence shown here is derived from an EMBL/GenBank/DDBJ whole genome shotgun (WGS) entry which is preliminary data.</text>
</comment>
<dbReference type="GO" id="GO:0046685">
    <property type="term" value="P:response to arsenic-containing substance"/>
    <property type="evidence" value="ECO:0007669"/>
    <property type="project" value="UniProtKB-KW"/>
</dbReference>
<evidence type="ECO:0000259" key="2">
    <source>
        <dbReference type="SMART" id="SM00226"/>
    </source>
</evidence>
<dbReference type="NCBIfam" id="NF046112">
    <property type="entry name" value="MSMEG_6209_Nter"/>
    <property type="match status" value="1"/>
</dbReference>
<feature type="domain" description="Phosphotyrosine protein phosphatase I" evidence="2">
    <location>
        <begin position="64"/>
        <end position="186"/>
    </location>
</feature>
<dbReference type="SUPFAM" id="SSF52788">
    <property type="entry name" value="Phosphotyrosine protein phosphatases I"/>
    <property type="match status" value="1"/>
</dbReference>
<dbReference type="AlphaFoldDB" id="A0A2A9DN98"/>
<organism evidence="3 4">
    <name type="scientific">Corynebacterium renale</name>
    <dbReference type="NCBI Taxonomy" id="1724"/>
    <lineage>
        <taxon>Bacteria</taxon>
        <taxon>Bacillati</taxon>
        <taxon>Actinomycetota</taxon>
        <taxon>Actinomycetes</taxon>
        <taxon>Mycobacteriales</taxon>
        <taxon>Corynebacteriaceae</taxon>
        <taxon>Corynebacterium</taxon>
    </lineage>
</organism>
<dbReference type="Pfam" id="PF01451">
    <property type="entry name" value="LMWPc"/>
    <property type="match status" value="1"/>
</dbReference>
<dbReference type="STRING" id="1724.GCA_001044175_00786"/>
<name>A0A2A9DN98_9CORY</name>
<evidence type="ECO:0000256" key="1">
    <source>
        <dbReference type="ARBA" id="ARBA00022849"/>
    </source>
</evidence>
<protein>
    <submittedName>
        <fullName evidence="3">Protein-tyrosine-phosphatase</fullName>
    </submittedName>
</protein>
<dbReference type="InterPro" id="IPR023485">
    <property type="entry name" value="Ptyr_pPase"/>
</dbReference>
<sequence length="192" mass="21477">MRYRIVKEDLHRDYDGSIDPATIDQVLAEEIAAAERDATVDTYLPITVERAARERLSALGEARPEILYASKNNAARAQLAYAITKHLAGDRVYVRTIGTESNNDVDPQVVAELERRGIDASALYTKDDVARTVHTADVVVLLGVSETPSLPGHRYETWDIRHPRDEVEISRAADFIEQKVRDLLVAQGLDRI</sequence>
<dbReference type="EMBL" id="PDJF01000001">
    <property type="protein sequence ID" value="PFG27380.1"/>
    <property type="molecule type" value="Genomic_DNA"/>
</dbReference>
<dbReference type="OrthoDB" id="9799372at2"/>
<reference evidence="3 4" key="1">
    <citation type="submission" date="2017-10" db="EMBL/GenBank/DDBJ databases">
        <title>Sequencing the genomes of 1000 actinobacteria strains.</title>
        <authorList>
            <person name="Klenk H.-P."/>
        </authorList>
    </citation>
    <scope>NUCLEOTIDE SEQUENCE [LARGE SCALE GENOMIC DNA]</scope>
    <source>
        <strain evidence="3 4">DSM 20688</strain>
    </source>
</reference>
<dbReference type="Pfam" id="PF21234">
    <property type="entry name" value="Phosphatase-like_N"/>
    <property type="match status" value="1"/>
</dbReference>
<keyword evidence="1" id="KW-0059">Arsenical resistance</keyword>
<gene>
    <name evidence="3" type="ORF">ATK06_0436</name>
</gene>